<protein>
    <submittedName>
        <fullName evidence="2">Uncharacterized protein</fullName>
    </submittedName>
</protein>
<feature type="region of interest" description="Disordered" evidence="1">
    <location>
        <begin position="149"/>
        <end position="170"/>
    </location>
</feature>
<gene>
    <name evidence="2" type="ORF">Agabi119p4_1326</name>
</gene>
<comment type="caution">
    <text evidence="2">The sequence shown here is derived from an EMBL/GenBank/DDBJ whole genome shotgun (WGS) entry which is preliminary data.</text>
</comment>
<name>A0A8H7FCZ4_AGABI</name>
<sequence length="360" mass="40221">MSQDAFRSFITPGQTQPSTSDQRQTTGHTSEANTDESTLQSTTATFAPTVGSQQSRTGGEQQDSLNQLRREYLTFGITHTQAILWGFELLQRDCGITNDERMLQFSNFLSSITKDKQPERGGGSHEPNEPRALVEQLLGEAIGDGEHGRVEEAGEAGDKDNFWDGKDEKDEEARGSKCIWAQDFPWYEDPRKESHRFTDSMRRTRVILELNQKGLELAQHTAQASSAGPPDFPDSEWGNIIRGKPVSLDNVFASLYCPRSLPSRAAHVGGVEIIVQDLEPSKRIEMVADWSTAWRRCTKATSVVFPHRIDELTGYGEHIEGLLASVATIHHWRVFCYDEAVRNTVRGGESLSLLDNAVQR</sequence>
<evidence type="ECO:0000313" key="2">
    <source>
        <dbReference type="EMBL" id="KAF7785161.1"/>
    </source>
</evidence>
<evidence type="ECO:0000256" key="1">
    <source>
        <dbReference type="SAM" id="MobiDB-lite"/>
    </source>
</evidence>
<dbReference type="EMBL" id="JABXXO010000001">
    <property type="protein sequence ID" value="KAF7785161.1"/>
    <property type="molecule type" value="Genomic_DNA"/>
</dbReference>
<evidence type="ECO:0000313" key="3">
    <source>
        <dbReference type="Proteomes" id="UP000629468"/>
    </source>
</evidence>
<reference evidence="2 3" key="1">
    <citation type="journal article" name="Sci. Rep.">
        <title>Telomere-to-telomere assembled and centromere annotated genomes of the two main subspecies of the button mushroom Agaricus bisporus reveal especially polymorphic chromosome ends.</title>
        <authorList>
            <person name="Sonnenberg A.S.M."/>
            <person name="Sedaghat-Telgerd N."/>
            <person name="Lavrijssen B."/>
            <person name="Ohm R.A."/>
            <person name="Hendrickx P.M."/>
            <person name="Scholtmeijer K."/>
            <person name="Baars J.J.P."/>
            <person name="van Peer A."/>
        </authorList>
    </citation>
    <scope>NUCLEOTIDE SEQUENCE [LARGE SCALE GENOMIC DNA]</scope>
    <source>
        <strain evidence="2 3">H119_p4</strain>
    </source>
</reference>
<feature type="region of interest" description="Disordered" evidence="1">
    <location>
        <begin position="1"/>
        <end position="41"/>
    </location>
</feature>
<organism evidence="2 3">
    <name type="scientific">Agaricus bisporus var. burnettii</name>
    <dbReference type="NCBI Taxonomy" id="192524"/>
    <lineage>
        <taxon>Eukaryota</taxon>
        <taxon>Fungi</taxon>
        <taxon>Dikarya</taxon>
        <taxon>Basidiomycota</taxon>
        <taxon>Agaricomycotina</taxon>
        <taxon>Agaricomycetes</taxon>
        <taxon>Agaricomycetidae</taxon>
        <taxon>Agaricales</taxon>
        <taxon>Agaricineae</taxon>
        <taxon>Agaricaceae</taxon>
        <taxon>Agaricus</taxon>
    </lineage>
</organism>
<proteinExistence type="predicted"/>
<dbReference type="Proteomes" id="UP000629468">
    <property type="component" value="Unassembled WGS sequence"/>
</dbReference>
<dbReference type="AlphaFoldDB" id="A0A8H7FCZ4"/>
<accession>A0A8H7FCZ4</accession>